<evidence type="ECO:0000259" key="6">
    <source>
        <dbReference type="PROSITE" id="PS50056"/>
    </source>
</evidence>
<dbReference type="SUPFAM" id="SSF52799">
    <property type="entry name" value="(Phosphotyrosine protein) phosphatases II"/>
    <property type="match status" value="1"/>
</dbReference>
<evidence type="ECO:0000256" key="3">
    <source>
        <dbReference type="ARBA" id="ARBA00022786"/>
    </source>
</evidence>
<dbReference type="InterPro" id="IPR049387">
    <property type="entry name" value="UFSP2-like_2nd"/>
</dbReference>
<dbReference type="InterPro" id="IPR026893">
    <property type="entry name" value="Tyr/Ser_Pase_IphP-type"/>
</dbReference>
<dbReference type="PANTHER" id="PTHR48153:SF2">
    <property type="entry name" value="UFM1-SPECIFIC PROTEASE 2"/>
    <property type="match status" value="1"/>
</dbReference>
<dbReference type="PROSITE" id="PS50056">
    <property type="entry name" value="TYR_PHOSPHATASE_2"/>
    <property type="match status" value="1"/>
</dbReference>
<dbReference type="InterPro" id="IPR012462">
    <property type="entry name" value="UFSP1/2_DUB_cat"/>
</dbReference>
<dbReference type="InterPro" id="IPR000387">
    <property type="entry name" value="Tyr_Pase_dom"/>
</dbReference>
<reference evidence="8" key="1">
    <citation type="journal article" date="2018" name="Algal Res.">
        <title>Characterization of plant carbon substrate utilization by Auxenochlorella protothecoides.</title>
        <authorList>
            <person name="Vogler B.W."/>
            <person name="Starkenburg S.R."/>
            <person name="Sudasinghe N."/>
            <person name="Schambach J.Y."/>
            <person name="Rollin J.A."/>
            <person name="Pattathil S."/>
            <person name="Barry A.N."/>
        </authorList>
    </citation>
    <scope>NUCLEOTIDE SEQUENCE [LARGE SCALE GENOMIC DNA]</scope>
    <source>
        <strain evidence="8">UTEX 25</strain>
    </source>
</reference>
<dbReference type="GO" id="GO:0006508">
    <property type="term" value="P:proteolysis"/>
    <property type="evidence" value="ECO:0007669"/>
    <property type="project" value="UniProtKB-KW"/>
</dbReference>
<dbReference type="EMBL" id="QOKY01000202">
    <property type="protein sequence ID" value="RMZ52700.1"/>
    <property type="molecule type" value="Genomic_DNA"/>
</dbReference>
<dbReference type="Proteomes" id="UP000279271">
    <property type="component" value="Unassembled WGS sequence"/>
</dbReference>
<keyword evidence="2" id="KW-0645">Protease</keyword>
<gene>
    <name evidence="7" type="ORF">APUTEX25_000819</name>
</gene>
<evidence type="ECO:0000256" key="2">
    <source>
        <dbReference type="ARBA" id="ARBA00022670"/>
    </source>
</evidence>
<organism evidence="7 8">
    <name type="scientific">Auxenochlorella protothecoides</name>
    <name type="common">Green microalga</name>
    <name type="synonym">Chlorella protothecoides</name>
    <dbReference type="NCBI Taxonomy" id="3075"/>
    <lineage>
        <taxon>Eukaryota</taxon>
        <taxon>Viridiplantae</taxon>
        <taxon>Chlorophyta</taxon>
        <taxon>core chlorophytes</taxon>
        <taxon>Trebouxiophyceae</taxon>
        <taxon>Chlorellales</taxon>
        <taxon>Chlorellaceae</taxon>
        <taxon>Auxenochlorella</taxon>
    </lineage>
</organism>
<evidence type="ECO:0000313" key="8">
    <source>
        <dbReference type="Proteomes" id="UP000279271"/>
    </source>
</evidence>
<comment type="caution">
    <text evidence="7">The sequence shown here is derived from an EMBL/GenBank/DDBJ whole genome shotgun (WGS) entry which is preliminary data.</text>
</comment>
<evidence type="ECO:0000256" key="5">
    <source>
        <dbReference type="ARBA" id="ARBA00022807"/>
    </source>
</evidence>
<comment type="similarity">
    <text evidence="1">Belongs to the peptidase C78 family.</text>
</comment>
<dbReference type="PROSITE" id="PS00383">
    <property type="entry name" value="TYR_PHOSPHATASE_1"/>
    <property type="match status" value="1"/>
</dbReference>
<dbReference type="GO" id="GO:0071567">
    <property type="term" value="F:deUFMylase activity"/>
    <property type="evidence" value="ECO:0007669"/>
    <property type="project" value="TreeGrafter"/>
</dbReference>
<feature type="domain" description="Tyrosine specific protein phosphatases" evidence="6">
    <location>
        <begin position="175"/>
        <end position="236"/>
    </location>
</feature>
<keyword evidence="5" id="KW-0788">Thiol protease</keyword>
<dbReference type="AlphaFoldDB" id="A0A3M7KSE2"/>
<dbReference type="InterPro" id="IPR016130">
    <property type="entry name" value="Tyr_Pase_AS"/>
</dbReference>
<evidence type="ECO:0000256" key="1">
    <source>
        <dbReference type="ARBA" id="ARBA00008552"/>
    </source>
</evidence>
<dbReference type="Gene3D" id="3.90.70.130">
    <property type="match status" value="1"/>
</dbReference>
<dbReference type="GO" id="GO:0004721">
    <property type="term" value="F:phosphoprotein phosphatase activity"/>
    <property type="evidence" value="ECO:0007669"/>
    <property type="project" value="InterPro"/>
</dbReference>
<evidence type="ECO:0000313" key="7">
    <source>
        <dbReference type="EMBL" id="RMZ52700.1"/>
    </source>
</evidence>
<dbReference type="Pfam" id="PF20908">
    <property type="entry name" value="UfSP2_N"/>
    <property type="match status" value="1"/>
</dbReference>
<dbReference type="PANTHER" id="PTHR48153">
    <property type="entry name" value="UFM1-SPECIFIC PROTEASE 2"/>
    <property type="match status" value="1"/>
</dbReference>
<protein>
    <recommendedName>
        <fullName evidence="6">Tyrosine specific protein phosphatases domain-containing protein</fullName>
    </recommendedName>
</protein>
<keyword evidence="3" id="KW-0833">Ubl conjugation pathway</keyword>
<sequence>VTGRPDNADVWLTKADKEQRLSPPLTSVNLRDLCSTVLDLRRSPVLCKAHPNNTGQLMKHTFFKGRIWFSGIAKCHVRLRPSKEPDHNRALSCQRCTAASKETYGQHCSVYHVDLLPTNVALNILGRLPHKLQFRVLVCAARQQTPEPIVAAAIANPDVMGYFKFYKILLEKARLPLARAVRLFADKDSAPVLVHCIHGKDRTGVVTMLLLLVCDVDPGAIVEDYVRSELILRESRDNNELVSLPGHLTTNEVIAAAASVIEALMDYMTRRWGGAKQYLVRAGLTVQELAAIRVNYMLSNQGQAAEEQHVSAALLASSGSHSGRHRKRASLTVLPEVENVLRSAKGPGLLVGLEGDHGIIVIGAIATKHAADMPSLREGAPQASWDSPLHVMAYPCLTSERPAFAPVVITPQHKVKPGAEIHTARLHLDALCYVRRDTPGALAAYNAVRQSILEQIAGVSLLLSRGEQAAGAATIQAYHFLPPGFQHHVSLLYPLAASARKAEEAALAERRAAIHAMLGLPSDRPLLRIARAVPIEAPGAMLPAPSTRRLADVHVGIAPSRVKGGTQHLVQGSYLYYHYMQDRFNDSGWGCAYRSLQTLWSWFLEAGYTSTPPPDHAAIQTMLVMLGDKEPSFRGSKQWIGAVELGFVLDEGLGVQCKVLPLASGADLPDKAAELAHHFDTQGTPVMVGGGVLAYTLLGVDWNESTGEVAFLILDPHYTGGEDLKKIHAGQWVAWKQYGDKAAAGGKLLHADAFYNILCPQRPLGV</sequence>
<dbReference type="InterPro" id="IPR029021">
    <property type="entry name" value="Prot-tyrosine_phosphatase-like"/>
</dbReference>
<dbReference type="Pfam" id="PF13350">
    <property type="entry name" value="Y_phosphatase3"/>
    <property type="match status" value="1"/>
</dbReference>
<name>A0A3M7KSE2_AUXPR</name>
<dbReference type="Pfam" id="PF07910">
    <property type="entry name" value="Peptidase_C78"/>
    <property type="match status" value="1"/>
</dbReference>
<dbReference type="Gene3D" id="3.90.190.10">
    <property type="entry name" value="Protein tyrosine phosphatase superfamily"/>
    <property type="match status" value="1"/>
</dbReference>
<proteinExistence type="inferred from homology"/>
<feature type="non-terminal residue" evidence="7">
    <location>
        <position position="1"/>
    </location>
</feature>
<keyword evidence="4" id="KW-0378">Hydrolase</keyword>
<evidence type="ECO:0000256" key="4">
    <source>
        <dbReference type="ARBA" id="ARBA00022801"/>
    </source>
</evidence>
<accession>A0A3M7KSE2</accession>